<dbReference type="Gene3D" id="3.30.710.10">
    <property type="entry name" value="Potassium Channel Kv1.1, Chain A"/>
    <property type="match status" value="1"/>
</dbReference>
<dbReference type="PANTHER" id="PTHR32370">
    <property type="entry name" value="OS12G0117600 PROTEIN"/>
    <property type="match status" value="1"/>
</dbReference>
<name>A0A7N1A6C8_KALFE</name>
<evidence type="ECO:0000313" key="8">
    <source>
        <dbReference type="EnsemblPlants" id="Kaladp0515s0169.1.v1.1"/>
    </source>
</evidence>
<comment type="pathway">
    <text evidence="1">Protein modification; protein ubiquitination.</text>
</comment>
<evidence type="ECO:0008006" key="10">
    <source>
        <dbReference type="Google" id="ProtNLM"/>
    </source>
</evidence>
<keyword evidence="9" id="KW-1185">Reference proteome</keyword>
<evidence type="ECO:0000259" key="6">
    <source>
        <dbReference type="PROSITE" id="PS50097"/>
    </source>
</evidence>
<evidence type="ECO:0000256" key="5">
    <source>
        <dbReference type="SAM" id="MobiDB-lite"/>
    </source>
</evidence>
<dbReference type="UniPathway" id="UPA00143"/>
<comment type="similarity">
    <text evidence="3">Belongs to the NPH3 family.</text>
</comment>
<keyword evidence="4" id="KW-0175">Coiled coil</keyword>
<evidence type="ECO:0000256" key="1">
    <source>
        <dbReference type="ARBA" id="ARBA00004906"/>
    </source>
</evidence>
<accession>A0A7N1A6C8</accession>
<evidence type="ECO:0000256" key="2">
    <source>
        <dbReference type="ARBA" id="ARBA00022786"/>
    </source>
</evidence>
<proteinExistence type="inferred from homology"/>
<evidence type="ECO:0000256" key="4">
    <source>
        <dbReference type="SAM" id="Coils"/>
    </source>
</evidence>
<feature type="domain" description="NPH3" evidence="7">
    <location>
        <begin position="185"/>
        <end position="465"/>
    </location>
</feature>
<feature type="coiled-coil region" evidence="4">
    <location>
        <begin position="498"/>
        <end position="525"/>
    </location>
</feature>
<dbReference type="Pfam" id="PF03000">
    <property type="entry name" value="NPH3"/>
    <property type="match status" value="1"/>
</dbReference>
<dbReference type="InterPro" id="IPR027356">
    <property type="entry name" value="NPH3_dom"/>
</dbReference>
<dbReference type="PROSITE" id="PS50097">
    <property type="entry name" value="BTB"/>
    <property type="match status" value="1"/>
</dbReference>
<dbReference type="Pfam" id="PF00651">
    <property type="entry name" value="BTB"/>
    <property type="match status" value="1"/>
</dbReference>
<dbReference type="InterPro" id="IPR011333">
    <property type="entry name" value="SKP1/BTB/POZ_sf"/>
</dbReference>
<dbReference type="GO" id="GO:0016567">
    <property type="term" value="P:protein ubiquitination"/>
    <property type="evidence" value="ECO:0007669"/>
    <property type="project" value="UniProtKB-UniPathway"/>
</dbReference>
<dbReference type="OMA" id="VCMKQGM"/>
<feature type="region of interest" description="Disordered" evidence="5">
    <location>
        <begin position="470"/>
        <end position="498"/>
    </location>
</feature>
<feature type="region of interest" description="Disordered" evidence="5">
    <location>
        <begin position="556"/>
        <end position="594"/>
    </location>
</feature>
<dbReference type="SUPFAM" id="SSF54695">
    <property type="entry name" value="POZ domain"/>
    <property type="match status" value="1"/>
</dbReference>
<dbReference type="Proteomes" id="UP000594263">
    <property type="component" value="Unplaced"/>
</dbReference>
<sequence>MMRRLYELSIFSDVASDVTVDVDGDSFLLHKFPLVAHSGKIRKLVAGGEDLKYSKLELANLPGGSAAFDLSAKFCYGINFEIVAANVASLRCAAEYLEMTDEYREENLIARTEAYINEVVIMSFEKSVEVLATCHALHPTAEELKITSRCVEAIAANACKEQLASGLSRLECDDRSEELIRASSIWWVEDLSVLPIDFYEEVVYAMERVGVDPHCVISSIMHYAEAWLKGVGKCQLWNPARTERAAEKDQKKIMESLITLLPADRSASVPLSFLFGMLRLAIMVDAAAACRVELEKRISVQLELVELDDLLVPSARPGESLFDVDTVHRILLQFMERIQEEDYKFQCGYDSEGAGSPSHSSVLKVGRLMDSYLAEIAPDPSLSVSKFMSVIEVLPDYARVIDDGLYRAVDIYLKAHPTTTEQESRRLCKFIDCQKLSQEASSHAALNDRLPVHMTVRVLYFEQLRLKSSVSGSSGDGFPSQRVSSGVPSAAMSPRDNYASLRRENRELKLEIARMRVRLSDLEKAQVCMKQGMNGKSATGHSFFASLSKGIEKMGIFSSSAPGGKRQKSAKKSQNPEGKICGSRRHSSPPHSYY</sequence>
<evidence type="ECO:0000256" key="3">
    <source>
        <dbReference type="PROSITE-ProRule" id="PRU00982"/>
    </source>
</evidence>
<reference evidence="8" key="1">
    <citation type="submission" date="2021-01" db="UniProtKB">
        <authorList>
            <consortium name="EnsemblPlants"/>
        </authorList>
    </citation>
    <scope>IDENTIFICATION</scope>
</reference>
<keyword evidence="2" id="KW-0833">Ubl conjugation pathway</keyword>
<dbReference type="Gramene" id="Kaladp0515s0169.1.v1.1">
    <property type="protein sequence ID" value="Kaladp0515s0169.1.v1.1"/>
    <property type="gene ID" value="Kaladp0515s0169.v1.1"/>
</dbReference>
<dbReference type="InterPro" id="IPR000210">
    <property type="entry name" value="BTB/POZ_dom"/>
</dbReference>
<dbReference type="PROSITE" id="PS51649">
    <property type="entry name" value="NPH3"/>
    <property type="match status" value="1"/>
</dbReference>
<protein>
    <recommendedName>
        <fullName evidence="10">Phototropic-responsive NPH3 family protein</fullName>
    </recommendedName>
</protein>
<evidence type="ECO:0000259" key="7">
    <source>
        <dbReference type="PROSITE" id="PS51649"/>
    </source>
</evidence>
<dbReference type="AlphaFoldDB" id="A0A7N1A6C8"/>
<dbReference type="InterPro" id="IPR043454">
    <property type="entry name" value="NPH3/RPT2-like"/>
</dbReference>
<organism evidence="8 9">
    <name type="scientific">Kalanchoe fedtschenkoi</name>
    <name type="common">Lavender scallops</name>
    <name type="synonym">South American air plant</name>
    <dbReference type="NCBI Taxonomy" id="63787"/>
    <lineage>
        <taxon>Eukaryota</taxon>
        <taxon>Viridiplantae</taxon>
        <taxon>Streptophyta</taxon>
        <taxon>Embryophyta</taxon>
        <taxon>Tracheophyta</taxon>
        <taxon>Spermatophyta</taxon>
        <taxon>Magnoliopsida</taxon>
        <taxon>eudicotyledons</taxon>
        <taxon>Gunneridae</taxon>
        <taxon>Pentapetalae</taxon>
        <taxon>Saxifragales</taxon>
        <taxon>Crassulaceae</taxon>
        <taxon>Kalanchoe</taxon>
    </lineage>
</organism>
<dbReference type="EnsemblPlants" id="Kaladp0515s0169.1.v1.1">
    <property type="protein sequence ID" value="Kaladp0515s0169.1.v1.1"/>
    <property type="gene ID" value="Kaladp0515s0169.v1.1"/>
</dbReference>
<evidence type="ECO:0000313" key="9">
    <source>
        <dbReference type="Proteomes" id="UP000594263"/>
    </source>
</evidence>
<feature type="domain" description="BTB" evidence="6">
    <location>
        <begin position="16"/>
        <end position="84"/>
    </location>
</feature>